<name>A0AAV9WAG5_9PEZI</name>
<sequence>MSTATFVDDRVDRFPEDGDEDSAAPTPCASTIGPEDQEQLSMRPLKEFGLDYSSTASIGSQNVILSFNLAYNAPVYICTPVPLRSSFIRSARISVDFHWPILVTGSVRILSVPRTFSAPLFGCTADDFVAVHPLSDISGVEGKSVYHAPEAKYSNKPDISDKMLVVMRGNVASDVTCLYTLPLRSTKGALCHDDAMGFLSCEGLDDLGYEVPSDRQIIILLAAFVNPGNVYGTTVKTHLFVNFR</sequence>
<comment type="caution">
    <text evidence="2">The sequence shown here is derived from an EMBL/GenBank/DDBJ whole genome shotgun (WGS) entry which is preliminary data.</text>
</comment>
<reference evidence="2 3" key="1">
    <citation type="submission" date="2023-08" db="EMBL/GenBank/DDBJ databases">
        <authorList>
            <person name="Palmer J.M."/>
        </authorList>
    </citation>
    <scope>NUCLEOTIDE SEQUENCE [LARGE SCALE GENOMIC DNA]</scope>
    <source>
        <strain evidence="2 3">TWF481</strain>
    </source>
</reference>
<dbReference type="Proteomes" id="UP001370758">
    <property type="component" value="Unassembled WGS sequence"/>
</dbReference>
<keyword evidence="3" id="KW-1185">Reference proteome</keyword>
<evidence type="ECO:0000313" key="2">
    <source>
        <dbReference type="EMBL" id="KAK6505185.1"/>
    </source>
</evidence>
<evidence type="ECO:0000313" key="3">
    <source>
        <dbReference type="Proteomes" id="UP001370758"/>
    </source>
</evidence>
<dbReference type="EMBL" id="JAVHJL010000004">
    <property type="protein sequence ID" value="KAK6505185.1"/>
    <property type="molecule type" value="Genomic_DNA"/>
</dbReference>
<organism evidence="2 3">
    <name type="scientific">Arthrobotrys musiformis</name>
    <dbReference type="NCBI Taxonomy" id="47236"/>
    <lineage>
        <taxon>Eukaryota</taxon>
        <taxon>Fungi</taxon>
        <taxon>Dikarya</taxon>
        <taxon>Ascomycota</taxon>
        <taxon>Pezizomycotina</taxon>
        <taxon>Orbiliomycetes</taxon>
        <taxon>Orbiliales</taxon>
        <taxon>Orbiliaceae</taxon>
        <taxon>Arthrobotrys</taxon>
    </lineage>
</organism>
<evidence type="ECO:0000256" key="1">
    <source>
        <dbReference type="SAM" id="MobiDB-lite"/>
    </source>
</evidence>
<feature type="compositionally biased region" description="Basic and acidic residues" evidence="1">
    <location>
        <begin position="7"/>
        <end position="16"/>
    </location>
</feature>
<proteinExistence type="predicted"/>
<dbReference type="AlphaFoldDB" id="A0AAV9WAG5"/>
<protein>
    <submittedName>
        <fullName evidence="2">Uncharacterized protein</fullName>
    </submittedName>
</protein>
<feature type="region of interest" description="Disordered" evidence="1">
    <location>
        <begin position="1"/>
        <end position="36"/>
    </location>
</feature>
<accession>A0AAV9WAG5</accession>
<gene>
    <name evidence="2" type="ORF">TWF481_007104</name>
</gene>